<dbReference type="PANTHER" id="PTHR31827:SF1">
    <property type="entry name" value="EMB|CAB89363.1"/>
    <property type="match status" value="1"/>
</dbReference>
<evidence type="ECO:0000256" key="1">
    <source>
        <dbReference type="SAM" id="MobiDB-lite"/>
    </source>
</evidence>
<reference evidence="2 3" key="1">
    <citation type="submission" date="2019-07" db="EMBL/GenBank/DDBJ databases">
        <title>Genomics analysis of Aphanomyces spp. identifies a new class of oomycete effector associated with host adaptation.</title>
        <authorList>
            <person name="Gaulin E."/>
        </authorList>
    </citation>
    <scope>NUCLEOTIDE SEQUENCE [LARGE SCALE GENOMIC DNA]</scope>
    <source>
        <strain evidence="2 3">ATCC 201684</strain>
    </source>
</reference>
<evidence type="ECO:0000313" key="3">
    <source>
        <dbReference type="Proteomes" id="UP000481153"/>
    </source>
</evidence>
<organism evidence="2 3">
    <name type="scientific">Aphanomyces euteiches</name>
    <dbReference type="NCBI Taxonomy" id="100861"/>
    <lineage>
        <taxon>Eukaryota</taxon>
        <taxon>Sar</taxon>
        <taxon>Stramenopiles</taxon>
        <taxon>Oomycota</taxon>
        <taxon>Saprolegniomycetes</taxon>
        <taxon>Saprolegniales</taxon>
        <taxon>Verrucalvaceae</taxon>
        <taxon>Aphanomyces</taxon>
    </lineage>
</organism>
<dbReference type="Proteomes" id="UP000481153">
    <property type="component" value="Unassembled WGS sequence"/>
</dbReference>
<keyword evidence="3" id="KW-1185">Reference proteome</keyword>
<comment type="caution">
    <text evidence="2">The sequence shown here is derived from an EMBL/GenBank/DDBJ whole genome shotgun (WGS) entry which is preliminary data.</text>
</comment>
<evidence type="ECO:0000313" key="2">
    <source>
        <dbReference type="EMBL" id="KAF0739542.1"/>
    </source>
</evidence>
<dbReference type="AlphaFoldDB" id="A0A6G0XGV9"/>
<dbReference type="VEuPathDB" id="FungiDB:AeMF1_001962"/>
<proteinExistence type="predicted"/>
<dbReference type="EMBL" id="VJMJ01000063">
    <property type="protein sequence ID" value="KAF0739542.1"/>
    <property type="molecule type" value="Genomic_DNA"/>
</dbReference>
<protein>
    <submittedName>
        <fullName evidence="2">Uncharacterized protein</fullName>
    </submittedName>
</protein>
<sequence length="264" mass="29601">MKVRHGEPVSPHPLGDAPMSAMEHSERHLASATPPEAALLRRLPWNWRILLHSTVDSDSSHVHPMAVPHSISQHHLLVARRQIGFQGTTERDYKYIFQYAAMLSIQNVRSWTGPEDVVLLPSMIKIPKTAPSTPKALPSITALLHRQSLSPQRDFHQEIAPLASFPAMVPDASKKLAQATKPRWRLSKYCTVEGCERVSQRNGLCHRHGGKRSCKEESCRAKDRGNGYCIRHGGGRPCDVANCGKKARRQGMCTQHYRLMHHAS</sequence>
<gene>
    <name evidence="2" type="ORF">Ae201684_004724</name>
</gene>
<feature type="region of interest" description="Disordered" evidence="1">
    <location>
        <begin position="1"/>
        <end position="33"/>
    </location>
</feature>
<dbReference type="PANTHER" id="PTHR31827">
    <property type="entry name" value="EMB|CAB89363.1"/>
    <property type="match status" value="1"/>
</dbReference>
<accession>A0A6G0XGV9</accession>
<name>A0A6G0XGV9_9STRA</name>